<keyword evidence="2" id="KW-0472">Membrane</keyword>
<feature type="region of interest" description="Disordered" evidence="1">
    <location>
        <begin position="23"/>
        <end position="57"/>
    </location>
</feature>
<accession>A0A8T0XPR2</accession>
<evidence type="ECO:0000256" key="1">
    <source>
        <dbReference type="SAM" id="MobiDB-lite"/>
    </source>
</evidence>
<gene>
    <name evidence="3" type="ORF">PVAP13_1KG111671</name>
</gene>
<dbReference type="EMBL" id="CM029037">
    <property type="protein sequence ID" value="KAG2661890.1"/>
    <property type="molecule type" value="Genomic_DNA"/>
</dbReference>
<keyword evidence="2" id="KW-0812">Transmembrane</keyword>
<dbReference type="AlphaFoldDB" id="A0A8T0XPR2"/>
<evidence type="ECO:0000256" key="2">
    <source>
        <dbReference type="SAM" id="Phobius"/>
    </source>
</evidence>
<keyword evidence="4" id="KW-1185">Reference proteome</keyword>
<sequence length="315" mass="35807">MEGRMGVKKRTYNGGTLVGEERQQFGRLGWDGRERPMTPRRRRSDRRKEVPDPPWPVAAEAMDGVRIRCSASSSQPLPAAGFLGIGVADGEALSNRPLDEQRDELLLEVLLQHLLRRRLQWRGGLAPAQDQHPRRQRAHSNHISFLLITHEKWQITQEERDEQFPCLLPGRVQGPAARSPSSSMTLKCASDEHQHRSAWCRYFSEQALGSPDLLSFLILIILRALISLFDITVYFEKKFKPARFPESRKRSAPCRQSLAAVRIPGGTAPVAHFNFPRTRQSGHPLPDRASLRARLVPKNFHPKIFTSPLNTCMKH</sequence>
<feature type="transmembrane region" description="Helical" evidence="2">
    <location>
        <begin position="213"/>
        <end position="235"/>
    </location>
</feature>
<protein>
    <submittedName>
        <fullName evidence="3">Uncharacterized protein</fullName>
    </submittedName>
</protein>
<evidence type="ECO:0000313" key="3">
    <source>
        <dbReference type="EMBL" id="KAG2661890.1"/>
    </source>
</evidence>
<name>A0A8T0XPR2_PANVG</name>
<evidence type="ECO:0000313" key="4">
    <source>
        <dbReference type="Proteomes" id="UP000823388"/>
    </source>
</evidence>
<feature type="compositionally biased region" description="Basic and acidic residues" evidence="1">
    <location>
        <begin position="23"/>
        <end position="37"/>
    </location>
</feature>
<dbReference type="Proteomes" id="UP000823388">
    <property type="component" value="Chromosome 1K"/>
</dbReference>
<organism evidence="3 4">
    <name type="scientific">Panicum virgatum</name>
    <name type="common">Blackwell switchgrass</name>
    <dbReference type="NCBI Taxonomy" id="38727"/>
    <lineage>
        <taxon>Eukaryota</taxon>
        <taxon>Viridiplantae</taxon>
        <taxon>Streptophyta</taxon>
        <taxon>Embryophyta</taxon>
        <taxon>Tracheophyta</taxon>
        <taxon>Spermatophyta</taxon>
        <taxon>Magnoliopsida</taxon>
        <taxon>Liliopsida</taxon>
        <taxon>Poales</taxon>
        <taxon>Poaceae</taxon>
        <taxon>PACMAD clade</taxon>
        <taxon>Panicoideae</taxon>
        <taxon>Panicodae</taxon>
        <taxon>Paniceae</taxon>
        <taxon>Panicinae</taxon>
        <taxon>Panicum</taxon>
        <taxon>Panicum sect. Hiantes</taxon>
    </lineage>
</organism>
<reference evidence="3" key="1">
    <citation type="submission" date="2020-05" db="EMBL/GenBank/DDBJ databases">
        <title>WGS assembly of Panicum virgatum.</title>
        <authorList>
            <person name="Lovell J.T."/>
            <person name="Jenkins J."/>
            <person name="Shu S."/>
            <person name="Juenger T.E."/>
            <person name="Schmutz J."/>
        </authorList>
    </citation>
    <scope>NUCLEOTIDE SEQUENCE</scope>
    <source>
        <strain evidence="3">AP13</strain>
    </source>
</reference>
<keyword evidence="2" id="KW-1133">Transmembrane helix</keyword>
<comment type="caution">
    <text evidence="3">The sequence shown here is derived from an EMBL/GenBank/DDBJ whole genome shotgun (WGS) entry which is preliminary data.</text>
</comment>
<proteinExistence type="predicted"/>